<dbReference type="Pfam" id="PF18143">
    <property type="entry name" value="HAD_SAK_2"/>
    <property type="match status" value="1"/>
</dbReference>
<dbReference type="EMBL" id="JPRD01000015">
    <property type="protein sequence ID" value="KIF53403.1"/>
    <property type="molecule type" value="Genomic_DNA"/>
</dbReference>
<keyword evidence="1" id="KW-0812">Transmembrane</keyword>
<sequence length="229" mass="26629">MFFTLLSIITTVVGFLCMAYSVLFYEKVYWPLFAVGVVFLVIDKYLIPDKKHPRLLDNDELLDIANVIEGQNIEFTMPVYEDTPMKGLVKNGFRGDLVLFFDVDGVLHPNQTETMELKDKLLTLIEAFPNLELIMCSNWRESSPQDWFEKRFGEKLSEHFKGCTPILESGDFRRQREVEAFVEKFRVKHYVVVDDREDFYHPGYTHLVSTDISIGLTDDTIHELTRALS</sequence>
<dbReference type="Proteomes" id="UP000031586">
    <property type="component" value="Unassembled WGS sequence"/>
</dbReference>
<feature type="transmembrane region" description="Helical" evidence="1">
    <location>
        <begin position="29"/>
        <end position="47"/>
    </location>
</feature>
<dbReference type="PATRIC" id="fig|1229493.5.peg.1256"/>
<evidence type="ECO:0000256" key="1">
    <source>
        <dbReference type="SAM" id="Phobius"/>
    </source>
</evidence>
<keyword evidence="1" id="KW-1133">Transmembrane helix</keyword>
<name>A0A0C1VU62_9VIBR</name>
<proteinExistence type="predicted"/>
<evidence type="ECO:0000313" key="3">
    <source>
        <dbReference type="Proteomes" id="UP000031586"/>
    </source>
</evidence>
<dbReference type="AlphaFoldDB" id="A0A0C1VU62"/>
<comment type="caution">
    <text evidence="2">The sequence shown here is derived from an EMBL/GenBank/DDBJ whole genome shotgun (WGS) entry which is preliminary data.</text>
</comment>
<dbReference type="RefSeq" id="WP_020194606.1">
    <property type="nucleotide sequence ID" value="NZ_BAOH01000005.1"/>
</dbReference>
<keyword evidence="1" id="KW-0472">Membrane</keyword>
<gene>
    <name evidence="2" type="ORF">H735_10820</name>
</gene>
<organism evidence="2 3">
    <name type="scientific">Vibrio owensii CAIM 1854 = LMG 25443</name>
    <dbReference type="NCBI Taxonomy" id="1229493"/>
    <lineage>
        <taxon>Bacteria</taxon>
        <taxon>Pseudomonadati</taxon>
        <taxon>Pseudomonadota</taxon>
        <taxon>Gammaproteobacteria</taxon>
        <taxon>Vibrionales</taxon>
        <taxon>Vibrionaceae</taxon>
        <taxon>Vibrio</taxon>
    </lineage>
</organism>
<protein>
    <submittedName>
        <fullName evidence="2">Uncharacterized protein</fullName>
    </submittedName>
</protein>
<reference evidence="2 3" key="1">
    <citation type="submission" date="2014-07" db="EMBL/GenBank/DDBJ databases">
        <title>Unique and conserved regions in Vibrio harveyi and related species in comparison with the shrimp pathogen Vibrio harveyi CAIM 1792.</title>
        <authorList>
            <person name="Espinoza-Valles I."/>
            <person name="Vora G."/>
            <person name="Leekitcharoenphon P."/>
            <person name="Ussery D."/>
            <person name="Hoj L."/>
            <person name="Gomez-Gil B."/>
        </authorList>
    </citation>
    <scope>NUCLEOTIDE SEQUENCE [LARGE SCALE GENOMIC DNA]</scope>
    <source>
        <strain evidence="3">CAIM 1854 / LMG 25443</strain>
    </source>
</reference>
<accession>A0A0C1VU62</accession>
<evidence type="ECO:0000313" key="2">
    <source>
        <dbReference type="EMBL" id="KIF53403.1"/>
    </source>
</evidence>